<keyword evidence="2" id="KW-1185">Reference proteome</keyword>
<reference evidence="1 2" key="1">
    <citation type="journal article" date="2017" name="Genome Biol.">
        <title>New reference genome sequences of hot pepper reveal the massive evolution of plant disease-resistance genes by retroduplication.</title>
        <authorList>
            <person name="Kim S."/>
            <person name="Park J."/>
            <person name="Yeom S.I."/>
            <person name="Kim Y.M."/>
            <person name="Seo E."/>
            <person name="Kim K.T."/>
            <person name="Kim M.S."/>
            <person name="Lee J.M."/>
            <person name="Cheong K."/>
            <person name="Shin H.S."/>
            <person name="Kim S.B."/>
            <person name="Han K."/>
            <person name="Lee J."/>
            <person name="Park M."/>
            <person name="Lee H.A."/>
            <person name="Lee H.Y."/>
            <person name="Lee Y."/>
            <person name="Oh S."/>
            <person name="Lee J.H."/>
            <person name="Choi E."/>
            <person name="Choi E."/>
            <person name="Lee S.E."/>
            <person name="Jeon J."/>
            <person name="Kim H."/>
            <person name="Choi G."/>
            <person name="Song H."/>
            <person name="Lee J."/>
            <person name="Lee S.C."/>
            <person name="Kwon J.K."/>
            <person name="Lee H.Y."/>
            <person name="Koo N."/>
            <person name="Hong Y."/>
            <person name="Kim R.W."/>
            <person name="Kang W.H."/>
            <person name="Huh J.H."/>
            <person name="Kang B.C."/>
            <person name="Yang T.J."/>
            <person name="Lee Y.H."/>
            <person name="Bennetzen J.L."/>
            <person name="Choi D."/>
        </authorList>
    </citation>
    <scope>NUCLEOTIDE SEQUENCE [LARGE SCALE GENOMIC DNA]</scope>
    <source>
        <strain evidence="2">cv. PBC81</strain>
    </source>
</reference>
<evidence type="ECO:0000313" key="1">
    <source>
        <dbReference type="EMBL" id="PHT49437.1"/>
    </source>
</evidence>
<reference evidence="2" key="2">
    <citation type="journal article" date="2017" name="J. Anim. Genet.">
        <title>Multiple reference genome sequences of hot pepper reveal the massive evolution of plant disease resistance genes by retroduplication.</title>
        <authorList>
            <person name="Kim S."/>
            <person name="Park J."/>
            <person name="Yeom S.-I."/>
            <person name="Kim Y.-M."/>
            <person name="Seo E."/>
            <person name="Kim K.-T."/>
            <person name="Kim M.-S."/>
            <person name="Lee J.M."/>
            <person name="Cheong K."/>
            <person name="Shin H.-S."/>
            <person name="Kim S.-B."/>
            <person name="Han K."/>
            <person name="Lee J."/>
            <person name="Park M."/>
            <person name="Lee H.-A."/>
            <person name="Lee H.-Y."/>
            <person name="Lee Y."/>
            <person name="Oh S."/>
            <person name="Lee J.H."/>
            <person name="Choi E."/>
            <person name="Choi E."/>
            <person name="Lee S.E."/>
            <person name="Jeon J."/>
            <person name="Kim H."/>
            <person name="Choi G."/>
            <person name="Song H."/>
            <person name="Lee J."/>
            <person name="Lee S.-C."/>
            <person name="Kwon J.-K."/>
            <person name="Lee H.-Y."/>
            <person name="Koo N."/>
            <person name="Hong Y."/>
            <person name="Kim R.W."/>
            <person name="Kang W.-H."/>
            <person name="Huh J.H."/>
            <person name="Kang B.-C."/>
            <person name="Yang T.-J."/>
            <person name="Lee Y.-H."/>
            <person name="Bennetzen J.L."/>
            <person name="Choi D."/>
        </authorList>
    </citation>
    <scope>NUCLEOTIDE SEQUENCE [LARGE SCALE GENOMIC DNA]</scope>
    <source>
        <strain evidence="2">cv. PBC81</strain>
    </source>
</reference>
<name>A0A2G2WW29_CAPBA</name>
<organism evidence="1 2">
    <name type="scientific">Capsicum baccatum</name>
    <name type="common">Peruvian pepper</name>
    <dbReference type="NCBI Taxonomy" id="33114"/>
    <lineage>
        <taxon>Eukaryota</taxon>
        <taxon>Viridiplantae</taxon>
        <taxon>Streptophyta</taxon>
        <taxon>Embryophyta</taxon>
        <taxon>Tracheophyta</taxon>
        <taxon>Spermatophyta</taxon>
        <taxon>Magnoliopsida</taxon>
        <taxon>eudicotyledons</taxon>
        <taxon>Gunneridae</taxon>
        <taxon>Pentapetalae</taxon>
        <taxon>asterids</taxon>
        <taxon>lamiids</taxon>
        <taxon>Solanales</taxon>
        <taxon>Solanaceae</taxon>
        <taxon>Solanoideae</taxon>
        <taxon>Capsiceae</taxon>
        <taxon>Capsicum</taxon>
    </lineage>
</organism>
<evidence type="ECO:0000313" key="2">
    <source>
        <dbReference type="Proteomes" id="UP000224567"/>
    </source>
</evidence>
<dbReference type="STRING" id="33114.A0A2G2WW29"/>
<dbReference type="EMBL" id="MLFT02000004">
    <property type="protein sequence ID" value="PHT49437.1"/>
    <property type="molecule type" value="Genomic_DNA"/>
</dbReference>
<accession>A0A2G2WW29</accession>
<dbReference type="PANTHER" id="PTHR35694">
    <property type="entry name" value="DENEDDYLASE"/>
    <property type="match status" value="1"/>
</dbReference>
<comment type="caution">
    <text evidence="1">The sequence shown here is derived from an EMBL/GenBank/DDBJ whole genome shotgun (WGS) entry which is preliminary data.</text>
</comment>
<protein>
    <submittedName>
        <fullName evidence="1">Uncharacterized protein</fullName>
    </submittedName>
</protein>
<sequence>MKAAAQDIASYQVVLSRDGKIVEFQPTNRIAENQWEANPLVEELCGKKKLVPGLIQRGLKMIIRPNDVVVLDLLMSSNPQRSFALLASLLQRSVVEEQPLFSAVNAKVALFKRLRDKYAPEL</sequence>
<dbReference type="AlphaFoldDB" id="A0A2G2WW29"/>
<proteinExistence type="predicted"/>
<gene>
    <name evidence="1" type="ORF">CQW23_09184</name>
</gene>
<dbReference type="Proteomes" id="UP000224567">
    <property type="component" value="Unassembled WGS sequence"/>
</dbReference>
<dbReference type="OrthoDB" id="1894747at2759"/>
<dbReference type="PANTHER" id="PTHR35694:SF1">
    <property type="entry name" value="DENEDDYLASE"/>
    <property type="match status" value="1"/>
</dbReference>